<evidence type="ECO:0000313" key="2">
    <source>
        <dbReference type="EMBL" id="SNR48445.1"/>
    </source>
</evidence>
<protein>
    <submittedName>
        <fullName evidence="2">Uncharacterized protein</fullName>
    </submittedName>
</protein>
<dbReference type="EMBL" id="FZNN01000006">
    <property type="protein sequence ID" value="SNR48445.1"/>
    <property type="molecule type" value="Genomic_DNA"/>
</dbReference>
<reference evidence="2 3" key="1">
    <citation type="submission" date="2017-06" db="EMBL/GenBank/DDBJ databases">
        <authorList>
            <person name="Kim H.J."/>
            <person name="Triplett B.A."/>
        </authorList>
    </citation>
    <scope>NUCLEOTIDE SEQUENCE [LARGE SCALE GENOMIC DNA]</scope>
    <source>
        <strain evidence="2 3">DSM 29052</strain>
    </source>
</reference>
<dbReference type="Proteomes" id="UP000198417">
    <property type="component" value="Unassembled WGS sequence"/>
</dbReference>
<feature type="region of interest" description="Disordered" evidence="1">
    <location>
        <begin position="146"/>
        <end position="167"/>
    </location>
</feature>
<gene>
    <name evidence="2" type="ORF">SAMN06265370_106221</name>
</gene>
<dbReference type="AlphaFoldDB" id="A0A238WPJ2"/>
<evidence type="ECO:0000256" key="1">
    <source>
        <dbReference type="SAM" id="MobiDB-lite"/>
    </source>
</evidence>
<evidence type="ECO:0000313" key="3">
    <source>
        <dbReference type="Proteomes" id="UP000198417"/>
    </source>
</evidence>
<keyword evidence="3" id="KW-1185">Reference proteome</keyword>
<proteinExistence type="predicted"/>
<name>A0A238WPJ2_9RHOB</name>
<accession>A0A238WPJ2</accession>
<organism evidence="2 3">
    <name type="scientific">Puniceibacterium sediminis</name>
    <dbReference type="NCBI Taxonomy" id="1608407"/>
    <lineage>
        <taxon>Bacteria</taxon>
        <taxon>Pseudomonadati</taxon>
        <taxon>Pseudomonadota</taxon>
        <taxon>Alphaproteobacteria</taxon>
        <taxon>Rhodobacterales</taxon>
        <taxon>Paracoccaceae</taxon>
        <taxon>Puniceibacterium</taxon>
    </lineage>
</organism>
<sequence length="248" mass="27592">MGWMAPAPTGVGMRHHRADGAGVLPAFLLCRGACTGTCADRCHDRAQNRPRAWRDVRLWRHRRNRGHVARWLCVHLLARIVRDTGCGHGCVRRYGVPFPLAGARTGASYRHGHRTCGDGPCRAGVDRTKDLRPRKPLFLSAHGGCFSRSSPARTPDGDRSPRAWHQRAPHPDFTSYQSCAKIRARPYVVVPDLAPQGLPCLGDPWRSGCRTATLKKAMREVCSESYRTHRYPCHDGGAVYFHTAVLSD</sequence>